<keyword evidence="3" id="KW-1185">Reference proteome</keyword>
<protein>
    <submittedName>
        <fullName evidence="2">Transcription factor tga7</fullName>
    </submittedName>
</protein>
<dbReference type="InterPro" id="IPR051886">
    <property type="entry name" value="Seed_Dev/Stress_Resp_Reg"/>
</dbReference>
<evidence type="ECO:0000313" key="2">
    <source>
        <dbReference type="EMBL" id="KAF5199851.1"/>
    </source>
</evidence>
<dbReference type="EMBL" id="JABWDY010011383">
    <property type="protein sequence ID" value="KAF5199851.1"/>
    <property type="molecule type" value="Genomic_DNA"/>
</dbReference>
<dbReference type="OrthoDB" id="781635at2759"/>
<dbReference type="GO" id="GO:0006351">
    <property type="term" value="P:DNA-templated transcription"/>
    <property type="evidence" value="ECO:0007669"/>
    <property type="project" value="InterPro"/>
</dbReference>
<evidence type="ECO:0000313" key="3">
    <source>
        <dbReference type="Proteomes" id="UP000554482"/>
    </source>
</evidence>
<comment type="caution">
    <text evidence="2">The sequence shown here is derived from an EMBL/GenBank/DDBJ whole genome shotgun (WGS) entry which is preliminary data.</text>
</comment>
<organism evidence="2 3">
    <name type="scientific">Thalictrum thalictroides</name>
    <name type="common">Rue-anemone</name>
    <name type="synonym">Anemone thalictroides</name>
    <dbReference type="NCBI Taxonomy" id="46969"/>
    <lineage>
        <taxon>Eukaryota</taxon>
        <taxon>Viridiplantae</taxon>
        <taxon>Streptophyta</taxon>
        <taxon>Embryophyta</taxon>
        <taxon>Tracheophyta</taxon>
        <taxon>Spermatophyta</taxon>
        <taxon>Magnoliopsida</taxon>
        <taxon>Ranunculales</taxon>
        <taxon>Ranunculaceae</taxon>
        <taxon>Thalictroideae</taxon>
        <taxon>Thalictrum</taxon>
    </lineage>
</organism>
<name>A0A7J6WR41_THATH</name>
<dbReference type="PANTHER" id="PTHR46354">
    <property type="entry name" value="DOG1 DOMAIN-CONTAINING PROTEIN"/>
    <property type="match status" value="1"/>
</dbReference>
<sequence>MSSDRCSFKYFFEEWTGRQQYFLDQLISSQNLDEDELKGIIAQVLGNYQQYYEAKAKAAREDVFSLFLPTWISTYERTFLWITGFKPGLAFNVVNNSVKDLSQVQLKRMDKLKAETRVKEKELSNELARIQESIAVQNLVKMTRELGKQLDVHVNDVLEELRKKMEIVVQSADYLRMWTAREIVEILNLRQSVRFLGSTTQFQIRLRLWGKQRDMMNKEETKKLNLQRNLFWKFLDF</sequence>
<dbReference type="Pfam" id="PF14144">
    <property type="entry name" value="DOG1"/>
    <property type="match status" value="1"/>
</dbReference>
<dbReference type="GO" id="GO:0043565">
    <property type="term" value="F:sequence-specific DNA binding"/>
    <property type="evidence" value="ECO:0007669"/>
    <property type="project" value="InterPro"/>
</dbReference>
<accession>A0A7J6WR41</accession>
<evidence type="ECO:0000259" key="1">
    <source>
        <dbReference type="PROSITE" id="PS51806"/>
    </source>
</evidence>
<reference evidence="2 3" key="1">
    <citation type="submission" date="2020-06" db="EMBL/GenBank/DDBJ databases">
        <title>Transcriptomic and genomic resources for Thalictrum thalictroides and T. hernandezii: Facilitating candidate gene discovery in an emerging model plant lineage.</title>
        <authorList>
            <person name="Arias T."/>
            <person name="Riano-Pachon D.M."/>
            <person name="Di Stilio V.S."/>
        </authorList>
    </citation>
    <scope>NUCLEOTIDE SEQUENCE [LARGE SCALE GENOMIC DNA]</scope>
    <source>
        <strain evidence="3">cv. WT478/WT964</strain>
        <tissue evidence="2">Leaves</tissue>
    </source>
</reference>
<dbReference type="InterPro" id="IPR025422">
    <property type="entry name" value="TGA_domain"/>
</dbReference>
<gene>
    <name evidence="2" type="ORF">FRX31_010559</name>
</gene>
<dbReference type="AlphaFoldDB" id="A0A7J6WR41"/>
<dbReference type="PANTHER" id="PTHR46354:SF13">
    <property type="entry name" value="PROTEIN DOG1-LIKE 4"/>
    <property type="match status" value="1"/>
</dbReference>
<dbReference type="PROSITE" id="PS51806">
    <property type="entry name" value="DOG1"/>
    <property type="match status" value="1"/>
</dbReference>
<dbReference type="Proteomes" id="UP000554482">
    <property type="component" value="Unassembled WGS sequence"/>
</dbReference>
<feature type="domain" description="DOG1" evidence="1">
    <location>
        <begin position="5"/>
        <end position="216"/>
    </location>
</feature>
<proteinExistence type="predicted"/>